<dbReference type="SUPFAM" id="SSF82895">
    <property type="entry name" value="TSP-1 type 1 repeat"/>
    <property type="match status" value="1"/>
</dbReference>
<evidence type="ECO:0000256" key="1">
    <source>
        <dbReference type="ARBA" id="ARBA00004613"/>
    </source>
</evidence>
<dbReference type="InterPro" id="IPR050439">
    <property type="entry name" value="ADAMTS_ADAMTS-like"/>
</dbReference>
<proteinExistence type="predicted"/>
<keyword evidence="3" id="KW-0378">Hydrolase</keyword>
<gene>
    <name evidence="3" type="primary">ADAMTS15_2</name>
    <name evidence="3" type="ORF">CHARACLAT_013606</name>
</gene>
<keyword evidence="3" id="KW-0482">Metalloprotease</keyword>
<dbReference type="Pfam" id="PF00090">
    <property type="entry name" value="TSP_1"/>
    <property type="match status" value="1"/>
</dbReference>
<keyword evidence="2" id="KW-0964">Secreted</keyword>
<dbReference type="PROSITE" id="PS50092">
    <property type="entry name" value="TSP1"/>
    <property type="match status" value="1"/>
</dbReference>
<dbReference type="Gene3D" id="3.40.1620.60">
    <property type="match status" value="1"/>
</dbReference>
<sequence>MTRHFPWADGTLCGDRQVCDRGVCSDKQLQTVKLDGRWGKWGPFGSCSRTCGGGVQLSKRECNNPAPSNGGKYCQGVRVKYRSCNLNCCPETDKTYREEQCETSGRTFSSTRVAHSVVWVPKYSGVSAKDRCKLICRANGTGYFYVLSTK</sequence>
<dbReference type="PRINTS" id="PR01705">
    <property type="entry name" value="TSP1REPEAT"/>
</dbReference>
<dbReference type="Gene3D" id="2.20.100.10">
    <property type="entry name" value="Thrombospondin type-1 (TSP1) repeat"/>
    <property type="match status" value="1"/>
</dbReference>
<dbReference type="EMBL" id="JAHUTJ010017382">
    <property type="protein sequence ID" value="MED6270766.1"/>
    <property type="molecule type" value="Genomic_DNA"/>
</dbReference>
<comment type="subcellular location">
    <subcellularLocation>
        <location evidence="1">Secreted</location>
    </subcellularLocation>
</comment>
<dbReference type="SMART" id="SM00209">
    <property type="entry name" value="TSP1"/>
    <property type="match status" value="1"/>
</dbReference>
<keyword evidence="4" id="KW-1185">Reference proteome</keyword>
<evidence type="ECO:0000256" key="2">
    <source>
        <dbReference type="ARBA" id="ARBA00022525"/>
    </source>
</evidence>
<dbReference type="PANTHER" id="PTHR13723:SF39">
    <property type="entry name" value="A DISINTEGRIN AND METALLOPROTEINASE WITH THROMBOSPONDIN MOTIFS 15"/>
    <property type="match status" value="1"/>
</dbReference>
<feature type="non-terminal residue" evidence="3">
    <location>
        <position position="150"/>
    </location>
</feature>
<accession>A0ABU7D8T4</accession>
<organism evidence="3 4">
    <name type="scientific">Characodon lateralis</name>
    <dbReference type="NCBI Taxonomy" id="208331"/>
    <lineage>
        <taxon>Eukaryota</taxon>
        <taxon>Metazoa</taxon>
        <taxon>Chordata</taxon>
        <taxon>Craniata</taxon>
        <taxon>Vertebrata</taxon>
        <taxon>Euteleostomi</taxon>
        <taxon>Actinopterygii</taxon>
        <taxon>Neopterygii</taxon>
        <taxon>Teleostei</taxon>
        <taxon>Neoteleostei</taxon>
        <taxon>Acanthomorphata</taxon>
        <taxon>Ovalentaria</taxon>
        <taxon>Atherinomorphae</taxon>
        <taxon>Cyprinodontiformes</taxon>
        <taxon>Goodeidae</taxon>
        <taxon>Characodon</taxon>
    </lineage>
</organism>
<reference evidence="3 4" key="1">
    <citation type="submission" date="2021-06" db="EMBL/GenBank/DDBJ databases">
        <authorList>
            <person name="Palmer J.M."/>
        </authorList>
    </citation>
    <scope>NUCLEOTIDE SEQUENCE [LARGE SCALE GENOMIC DNA]</scope>
    <source>
        <strain evidence="3 4">CL_MEX2019</strain>
        <tissue evidence="3">Muscle</tissue>
    </source>
</reference>
<dbReference type="InterPro" id="IPR000884">
    <property type="entry name" value="TSP1_rpt"/>
</dbReference>
<dbReference type="Proteomes" id="UP001352852">
    <property type="component" value="Unassembled WGS sequence"/>
</dbReference>
<dbReference type="InterPro" id="IPR036383">
    <property type="entry name" value="TSP1_rpt_sf"/>
</dbReference>
<dbReference type="PANTHER" id="PTHR13723">
    <property type="entry name" value="ADAMTS A DISINTEGRIN AND METALLOPROTEASE WITH THROMBOSPONDIN MOTIFS PROTEASE"/>
    <property type="match status" value="1"/>
</dbReference>
<evidence type="ECO:0000313" key="3">
    <source>
        <dbReference type="EMBL" id="MED6270766.1"/>
    </source>
</evidence>
<comment type="caution">
    <text evidence="3">The sequence shown here is derived from an EMBL/GenBank/DDBJ whole genome shotgun (WGS) entry which is preliminary data.</text>
</comment>
<protein>
    <submittedName>
        <fullName evidence="3">A disintegrin and metalloproteinase with thrombospondin motifs 15</fullName>
    </submittedName>
</protein>
<name>A0ABU7D8T4_9TELE</name>
<evidence type="ECO:0000313" key="4">
    <source>
        <dbReference type="Proteomes" id="UP001352852"/>
    </source>
</evidence>
<keyword evidence="3" id="KW-0645">Protease</keyword>
<dbReference type="GO" id="GO:0008237">
    <property type="term" value="F:metallopeptidase activity"/>
    <property type="evidence" value="ECO:0007669"/>
    <property type="project" value="UniProtKB-KW"/>
</dbReference>